<name>A0A2J6T3K7_9HELO</name>
<evidence type="ECO:0000313" key="5">
    <source>
        <dbReference type="Proteomes" id="UP000235371"/>
    </source>
</evidence>
<dbReference type="RefSeq" id="XP_024734500.1">
    <property type="nucleotide sequence ID" value="XM_024878279.1"/>
</dbReference>
<dbReference type="GO" id="GO:0006520">
    <property type="term" value="P:amino acid metabolic process"/>
    <property type="evidence" value="ECO:0007669"/>
    <property type="project" value="InterPro"/>
</dbReference>
<dbReference type="OrthoDB" id="10261951at2759"/>
<dbReference type="SUPFAM" id="SSF53383">
    <property type="entry name" value="PLP-dependent transferases"/>
    <property type="match status" value="1"/>
</dbReference>
<evidence type="ECO:0000256" key="1">
    <source>
        <dbReference type="ARBA" id="ARBA00001933"/>
    </source>
</evidence>
<dbReference type="Pfam" id="PF01212">
    <property type="entry name" value="Beta_elim_lyase"/>
    <property type="match status" value="1"/>
</dbReference>
<dbReference type="InterPro" id="IPR015421">
    <property type="entry name" value="PyrdxlP-dep_Trfase_major"/>
</dbReference>
<evidence type="ECO:0000256" key="2">
    <source>
        <dbReference type="ARBA" id="ARBA00022898"/>
    </source>
</evidence>
<dbReference type="Gene3D" id="3.40.640.10">
    <property type="entry name" value="Type I PLP-dependent aspartate aminotransferase-like (Major domain)"/>
    <property type="match status" value="1"/>
</dbReference>
<sequence>MTLYYSNGSRAPLGSFLAGRTAFIELARWMRQAIVDTLRQPGDLVAAARSAVDVNFGAGSNGKGNVLKRTPAIAQRIEAFRQSLGGSVAHLVDTNMVWIDHRPQESCNRFANTERRGKKKWREVDKW</sequence>
<feature type="domain" description="Aromatic amino acid beta-eliminating lyase/threonine aldolase" evidence="3">
    <location>
        <begin position="5"/>
        <end position="99"/>
    </location>
</feature>
<reference evidence="4 5" key="1">
    <citation type="submission" date="2016-04" db="EMBL/GenBank/DDBJ databases">
        <title>A degradative enzymes factory behind the ericoid mycorrhizal symbiosis.</title>
        <authorList>
            <consortium name="DOE Joint Genome Institute"/>
            <person name="Martino E."/>
            <person name="Morin E."/>
            <person name="Grelet G."/>
            <person name="Kuo A."/>
            <person name="Kohler A."/>
            <person name="Daghino S."/>
            <person name="Barry K."/>
            <person name="Choi C."/>
            <person name="Cichocki N."/>
            <person name="Clum A."/>
            <person name="Copeland A."/>
            <person name="Hainaut M."/>
            <person name="Haridas S."/>
            <person name="Labutti K."/>
            <person name="Lindquist E."/>
            <person name="Lipzen A."/>
            <person name="Khouja H.-R."/>
            <person name="Murat C."/>
            <person name="Ohm R."/>
            <person name="Olson A."/>
            <person name="Spatafora J."/>
            <person name="Veneault-Fourrey C."/>
            <person name="Henrissat B."/>
            <person name="Grigoriev I."/>
            <person name="Martin F."/>
            <person name="Perotto S."/>
        </authorList>
    </citation>
    <scope>NUCLEOTIDE SEQUENCE [LARGE SCALE GENOMIC DNA]</scope>
    <source>
        <strain evidence="4 5">E</strain>
    </source>
</reference>
<evidence type="ECO:0000259" key="3">
    <source>
        <dbReference type="Pfam" id="PF01212"/>
    </source>
</evidence>
<evidence type="ECO:0000313" key="4">
    <source>
        <dbReference type="EMBL" id="PMD57596.1"/>
    </source>
</evidence>
<protein>
    <recommendedName>
        <fullName evidence="3">Aromatic amino acid beta-eliminating lyase/threonine aldolase domain-containing protein</fullName>
    </recommendedName>
</protein>
<gene>
    <name evidence="4" type="ORF">K444DRAFT_593007</name>
</gene>
<dbReference type="GO" id="GO:0016829">
    <property type="term" value="F:lyase activity"/>
    <property type="evidence" value="ECO:0007669"/>
    <property type="project" value="InterPro"/>
</dbReference>
<dbReference type="STRING" id="1095630.A0A2J6T3K7"/>
<proteinExistence type="predicted"/>
<keyword evidence="2" id="KW-0663">Pyridoxal phosphate</keyword>
<dbReference type="AlphaFoldDB" id="A0A2J6T3K7"/>
<dbReference type="Proteomes" id="UP000235371">
    <property type="component" value="Unassembled WGS sequence"/>
</dbReference>
<dbReference type="InParanoid" id="A0A2J6T3K7"/>
<keyword evidence="5" id="KW-1185">Reference proteome</keyword>
<dbReference type="InterPro" id="IPR015424">
    <property type="entry name" value="PyrdxlP-dep_Trfase"/>
</dbReference>
<comment type="cofactor">
    <cofactor evidence="1">
        <name>pyridoxal 5'-phosphate</name>
        <dbReference type="ChEBI" id="CHEBI:597326"/>
    </cofactor>
</comment>
<dbReference type="GeneID" id="36586356"/>
<organism evidence="4 5">
    <name type="scientific">Hyaloscypha bicolor E</name>
    <dbReference type="NCBI Taxonomy" id="1095630"/>
    <lineage>
        <taxon>Eukaryota</taxon>
        <taxon>Fungi</taxon>
        <taxon>Dikarya</taxon>
        <taxon>Ascomycota</taxon>
        <taxon>Pezizomycotina</taxon>
        <taxon>Leotiomycetes</taxon>
        <taxon>Helotiales</taxon>
        <taxon>Hyaloscyphaceae</taxon>
        <taxon>Hyaloscypha</taxon>
        <taxon>Hyaloscypha bicolor</taxon>
    </lineage>
</organism>
<dbReference type="EMBL" id="KZ613846">
    <property type="protein sequence ID" value="PMD57596.1"/>
    <property type="molecule type" value="Genomic_DNA"/>
</dbReference>
<accession>A0A2J6T3K7</accession>
<dbReference type="InterPro" id="IPR001597">
    <property type="entry name" value="ArAA_b-elim_lyase/Thr_aldolase"/>
</dbReference>